<dbReference type="CDD" id="cd16277">
    <property type="entry name" value="metallo-hydrolase-like_MBL-fold"/>
    <property type="match status" value="1"/>
</dbReference>
<dbReference type="Proteomes" id="UP001500418">
    <property type="component" value="Unassembled WGS sequence"/>
</dbReference>
<dbReference type="Gene3D" id="3.60.15.10">
    <property type="entry name" value="Ribonuclease Z/Hydroxyacylglutathione hydrolase-like"/>
    <property type="match status" value="1"/>
</dbReference>
<dbReference type="InterPro" id="IPR036866">
    <property type="entry name" value="RibonucZ/Hydroxyglut_hydro"/>
</dbReference>
<evidence type="ECO:0000313" key="7">
    <source>
        <dbReference type="Proteomes" id="UP001500418"/>
    </source>
</evidence>
<keyword evidence="3" id="KW-0378">Hydrolase</keyword>
<dbReference type="InterPro" id="IPR051013">
    <property type="entry name" value="MBL_superfamily_lactonases"/>
</dbReference>
<reference evidence="6 7" key="1">
    <citation type="journal article" date="2019" name="Int. J. Syst. Evol. Microbiol.">
        <title>The Global Catalogue of Microorganisms (GCM) 10K type strain sequencing project: providing services to taxonomists for standard genome sequencing and annotation.</title>
        <authorList>
            <consortium name="The Broad Institute Genomics Platform"/>
            <consortium name="The Broad Institute Genome Sequencing Center for Infectious Disease"/>
            <person name="Wu L."/>
            <person name="Ma J."/>
        </authorList>
    </citation>
    <scope>NUCLEOTIDE SEQUENCE [LARGE SCALE GENOMIC DNA]</scope>
    <source>
        <strain evidence="6 7">JCM 11444</strain>
    </source>
</reference>
<accession>A0ABN1PDA6</accession>
<comment type="caution">
    <text evidence="6">The sequence shown here is derived from an EMBL/GenBank/DDBJ whole genome shotgun (WGS) entry which is preliminary data.</text>
</comment>
<keyword evidence="2" id="KW-0479">Metal-binding</keyword>
<protein>
    <submittedName>
        <fullName evidence="6">MBL fold metallo-hydrolase</fullName>
    </submittedName>
</protein>
<comment type="similarity">
    <text evidence="1">Belongs to the metallo-beta-lactamase superfamily.</text>
</comment>
<evidence type="ECO:0000256" key="2">
    <source>
        <dbReference type="ARBA" id="ARBA00022723"/>
    </source>
</evidence>
<feature type="domain" description="Metallo-beta-lactamase" evidence="5">
    <location>
        <begin position="58"/>
        <end position="276"/>
    </location>
</feature>
<dbReference type="Pfam" id="PF00753">
    <property type="entry name" value="Lactamase_B"/>
    <property type="match status" value="1"/>
</dbReference>
<keyword evidence="7" id="KW-1185">Reference proteome</keyword>
<evidence type="ECO:0000313" key="6">
    <source>
        <dbReference type="EMBL" id="GAA0926521.1"/>
    </source>
</evidence>
<name>A0ABN1PDA6_9ACTN</name>
<proteinExistence type="inferred from homology"/>
<evidence type="ECO:0000256" key="4">
    <source>
        <dbReference type="ARBA" id="ARBA00022833"/>
    </source>
</evidence>
<keyword evidence="4" id="KW-0862">Zinc</keyword>
<evidence type="ECO:0000259" key="5">
    <source>
        <dbReference type="SMART" id="SM00849"/>
    </source>
</evidence>
<dbReference type="InterPro" id="IPR001279">
    <property type="entry name" value="Metallo-B-lactamas"/>
</dbReference>
<evidence type="ECO:0000256" key="1">
    <source>
        <dbReference type="ARBA" id="ARBA00007749"/>
    </source>
</evidence>
<dbReference type="PANTHER" id="PTHR42978">
    <property type="entry name" value="QUORUM-QUENCHING LACTONASE YTNP-RELATED-RELATED"/>
    <property type="match status" value="1"/>
</dbReference>
<dbReference type="PANTHER" id="PTHR42978:SF6">
    <property type="entry name" value="QUORUM-QUENCHING LACTONASE YTNP-RELATED"/>
    <property type="match status" value="1"/>
</dbReference>
<dbReference type="SUPFAM" id="SSF56281">
    <property type="entry name" value="Metallo-hydrolase/oxidoreductase"/>
    <property type="match status" value="1"/>
</dbReference>
<dbReference type="SMART" id="SM00849">
    <property type="entry name" value="Lactamase_B"/>
    <property type="match status" value="1"/>
</dbReference>
<evidence type="ECO:0000256" key="3">
    <source>
        <dbReference type="ARBA" id="ARBA00022801"/>
    </source>
</evidence>
<gene>
    <name evidence="6" type="ORF">GCM10009575_025970</name>
</gene>
<organism evidence="6 7">
    <name type="scientific">Streptomyces rhizosphaericus</name>
    <dbReference type="NCBI Taxonomy" id="114699"/>
    <lineage>
        <taxon>Bacteria</taxon>
        <taxon>Bacillati</taxon>
        <taxon>Actinomycetota</taxon>
        <taxon>Actinomycetes</taxon>
        <taxon>Kitasatosporales</taxon>
        <taxon>Streptomycetaceae</taxon>
        <taxon>Streptomyces</taxon>
        <taxon>Streptomyces violaceusniger group</taxon>
    </lineage>
</organism>
<sequence length="314" mass="34630">MQTFTLGDFEISRITEWHGSFAPVSVLFPSIPADAWQKHQTWLDAHFWDAATGDYQAHMQTWVLRGQGRTILVDTGLGNDKPRVHGLLANRDGDFLHRLAAIGVQPEDVDTVVNTHLHTDHVGWNTRLENGEWAPTFPNAQYLMHKADFDYWNPANNLPRKSDFGDPADSRAGFDDSVLPVHRAGQALLWEGDEHSIAAGLSLQLAPGHTPGSTVLKLHSGTDRAFFVGDLIHTPLQFLMPDHDTCLSEDQQQAARSRRRMLEEAADTNALIIPAHLGGAGGAEVVRKGETFTIKQWAPLTAPAANPGRPVRLT</sequence>
<dbReference type="EMBL" id="BAAAID010000013">
    <property type="protein sequence ID" value="GAA0926521.1"/>
    <property type="molecule type" value="Genomic_DNA"/>
</dbReference>